<keyword evidence="3" id="KW-1185">Reference proteome</keyword>
<evidence type="ECO:0000313" key="3">
    <source>
        <dbReference type="Proteomes" id="UP001620626"/>
    </source>
</evidence>
<dbReference type="AlphaFoldDB" id="A0ABD2LKM0"/>
<feature type="compositionally biased region" description="Low complexity" evidence="1">
    <location>
        <begin position="128"/>
        <end position="145"/>
    </location>
</feature>
<feature type="compositionally biased region" description="Basic residues" evidence="1">
    <location>
        <begin position="221"/>
        <end position="232"/>
    </location>
</feature>
<organism evidence="2 3">
    <name type="scientific">Heterodera trifolii</name>
    <dbReference type="NCBI Taxonomy" id="157864"/>
    <lineage>
        <taxon>Eukaryota</taxon>
        <taxon>Metazoa</taxon>
        <taxon>Ecdysozoa</taxon>
        <taxon>Nematoda</taxon>
        <taxon>Chromadorea</taxon>
        <taxon>Rhabditida</taxon>
        <taxon>Tylenchina</taxon>
        <taxon>Tylenchomorpha</taxon>
        <taxon>Tylenchoidea</taxon>
        <taxon>Heteroderidae</taxon>
        <taxon>Heteroderinae</taxon>
        <taxon>Heterodera</taxon>
    </lineage>
</organism>
<gene>
    <name evidence="2" type="ORF">niasHT_007793</name>
</gene>
<feature type="region of interest" description="Disordered" evidence="1">
    <location>
        <begin position="367"/>
        <end position="439"/>
    </location>
</feature>
<name>A0ABD2LKM0_9BILA</name>
<feature type="region of interest" description="Disordered" evidence="1">
    <location>
        <begin position="209"/>
        <end position="236"/>
    </location>
</feature>
<accession>A0ABD2LKM0</accession>
<evidence type="ECO:0000313" key="2">
    <source>
        <dbReference type="EMBL" id="KAL3115788.1"/>
    </source>
</evidence>
<dbReference type="Proteomes" id="UP001620626">
    <property type="component" value="Unassembled WGS sequence"/>
</dbReference>
<feature type="region of interest" description="Disordered" evidence="1">
    <location>
        <begin position="128"/>
        <end position="155"/>
    </location>
</feature>
<comment type="caution">
    <text evidence="2">The sequence shown here is derived from an EMBL/GenBank/DDBJ whole genome shotgun (WGS) entry which is preliminary data.</text>
</comment>
<feature type="compositionally biased region" description="Basic and acidic residues" evidence="1">
    <location>
        <begin position="404"/>
        <end position="416"/>
    </location>
</feature>
<evidence type="ECO:0000256" key="1">
    <source>
        <dbReference type="SAM" id="MobiDB-lite"/>
    </source>
</evidence>
<sequence>MTSKLALSSPLPKSLRIPSNKINFKIIHALVLSGAKVGLPSGDDAITSLSLEMDPFPLALIRLPIAPQGQSLVPTHVARRDLCSSRLCPFRCPFFRALINRRPSSCSSSSAALLMFPYSSFSTVRPHSISSQSSSTFSSRNFTQSDTEAEEEKKFQKRIIHRREVLTPSRMKWDWDRREMLASCSTPKSSQEDLLCHFRLLDETSVYFRPQPSDNQQQRHGNNKQRQKRAKCQQKQQQLQIDDYFNAIRRPKHLRGAKRHSKTTEKAFLDMEFDHLGKTEMALEEEKQQQMDEEKCSSPILLDFRRNSAGSNETENFPLPPASPALGHNCQIFSPQLLPRPSDPLANNFSPSGRHYTVLRRIRMKHKMKREALMKRKSESYGDEQRQQYTNLPVEAIGGSKGSDQNEKEGREEDHSGRKRTNCNSDSGMEEKLEDDDDRTQFVNISAVEKVYENLPPIAAPFPPLPPTSKLPKNHSLAIVLPQQFAEDFPALYARLVALALLDARNESRKNERGKNERESCSSATAPFRRIRQAQKQISDLVGLKLSKATELNAPTDSDECFRRKCAEFCSQLAQKLRNTEAHSRREFGWQTKKLQKILHQLRTGGQSGEGILEGTLHKLFRRIFRK</sequence>
<reference evidence="2 3" key="1">
    <citation type="submission" date="2024-10" db="EMBL/GenBank/DDBJ databases">
        <authorList>
            <person name="Kim D."/>
        </authorList>
    </citation>
    <scope>NUCLEOTIDE SEQUENCE [LARGE SCALE GENOMIC DNA]</scope>
    <source>
        <strain evidence="2">BH-2024</strain>
    </source>
</reference>
<protein>
    <submittedName>
        <fullName evidence="2">Uncharacterized protein</fullName>
    </submittedName>
</protein>
<feature type="compositionally biased region" description="Basic and acidic residues" evidence="1">
    <location>
        <begin position="370"/>
        <end position="386"/>
    </location>
</feature>
<proteinExistence type="predicted"/>
<dbReference type="EMBL" id="JBICBT010000363">
    <property type="protein sequence ID" value="KAL3115788.1"/>
    <property type="molecule type" value="Genomic_DNA"/>
</dbReference>